<evidence type="ECO:0000256" key="1">
    <source>
        <dbReference type="ARBA" id="ARBA00004370"/>
    </source>
</evidence>
<dbReference type="GO" id="GO:0098542">
    <property type="term" value="P:defense response to other organism"/>
    <property type="evidence" value="ECO:0007669"/>
    <property type="project" value="InterPro"/>
</dbReference>
<dbReference type="GO" id="GO:0016020">
    <property type="term" value="C:membrane"/>
    <property type="evidence" value="ECO:0007669"/>
    <property type="project" value="UniProtKB-SubCell"/>
</dbReference>
<dbReference type="EMBL" id="JAUESC010000386">
    <property type="protein sequence ID" value="KAK0576647.1"/>
    <property type="molecule type" value="Genomic_DNA"/>
</dbReference>
<organism evidence="3 4">
    <name type="scientific">Acer saccharum</name>
    <name type="common">Sugar maple</name>
    <dbReference type="NCBI Taxonomy" id="4024"/>
    <lineage>
        <taxon>Eukaryota</taxon>
        <taxon>Viridiplantae</taxon>
        <taxon>Streptophyta</taxon>
        <taxon>Embryophyta</taxon>
        <taxon>Tracheophyta</taxon>
        <taxon>Spermatophyta</taxon>
        <taxon>Magnoliopsida</taxon>
        <taxon>eudicotyledons</taxon>
        <taxon>Gunneridae</taxon>
        <taxon>Pentapetalae</taxon>
        <taxon>rosids</taxon>
        <taxon>malvids</taxon>
        <taxon>Sapindales</taxon>
        <taxon>Sapindaceae</taxon>
        <taxon>Hippocastanoideae</taxon>
        <taxon>Acereae</taxon>
        <taxon>Acer</taxon>
    </lineage>
</organism>
<evidence type="ECO:0000256" key="2">
    <source>
        <dbReference type="ARBA" id="ARBA00023136"/>
    </source>
</evidence>
<comment type="caution">
    <text evidence="3">The sequence shown here is derived from an EMBL/GenBank/DDBJ whole genome shotgun (WGS) entry which is preliminary data.</text>
</comment>
<dbReference type="AlphaFoldDB" id="A0AA39RQ96"/>
<accession>A0AA39RQ96</accession>
<name>A0AA39RQ96_ACESA</name>
<protein>
    <recommendedName>
        <fullName evidence="5">Late embryogenesis abundant protein LEA-2 subgroup domain-containing protein</fullName>
    </recommendedName>
</protein>
<dbReference type="PANTHER" id="PTHR31234:SF2">
    <property type="entry name" value="OS05G0199100 PROTEIN"/>
    <property type="match status" value="1"/>
</dbReference>
<dbReference type="PANTHER" id="PTHR31234">
    <property type="entry name" value="LATE EMBRYOGENESIS ABUNDANT (LEA) HYDROXYPROLINE-RICH GLYCOPROTEIN FAMILY"/>
    <property type="match status" value="1"/>
</dbReference>
<evidence type="ECO:0000313" key="3">
    <source>
        <dbReference type="EMBL" id="KAK0576647.1"/>
    </source>
</evidence>
<comment type="subcellular location">
    <subcellularLocation>
        <location evidence="1">Membrane</location>
    </subcellularLocation>
</comment>
<reference evidence="3" key="1">
    <citation type="journal article" date="2022" name="Plant J.">
        <title>Strategies of tolerance reflected in two North American maple genomes.</title>
        <authorList>
            <person name="McEvoy S.L."/>
            <person name="Sezen U.U."/>
            <person name="Trouern-Trend A."/>
            <person name="McMahon S.M."/>
            <person name="Schaberg P.G."/>
            <person name="Yang J."/>
            <person name="Wegrzyn J.L."/>
            <person name="Swenson N.G."/>
        </authorList>
    </citation>
    <scope>NUCLEOTIDE SEQUENCE</scope>
    <source>
        <strain evidence="3">NS2018</strain>
    </source>
</reference>
<evidence type="ECO:0008006" key="5">
    <source>
        <dbReference type="Google" id="ProtNLM"/>
    </source>
</evidence>
<keyword evidence="2" id="KW-0472">Membrane</keyword>
<gene>
    <name evidence="3" type="ORF">LWI29_021026</name>
</gene>
<sequence length="174" mass="19360">MGFDFPTIYVNSASVNPFAISNSTSPVPVTPNWKVTFLTAVWNFTFTIQNPNTKKCTMSFNGIDVYVLYGKDVLSNGSIKPFELERNESNLVKTTINTLPVNLSEQAAKGMEDELRTSNVVNFHIITKCLMEIVPSFSPAFNTIITTHCENLTMLFSSDQRAGKMLGPSKCKLF</sequence>
<reference evidence="3" key="2">
    <citation type="submission" date="2023-06" db="EMBL/GenBank/DDBJ databases">
        <authorList>
            <person name="Swenson N.G."/>
            <person name="Wegrzyn J.L."/>
            <person name="Mcevoy S.L."/>
        </authorList>
    </citation>
    <scope>NUCLEOTIDE SEQUENCE</scope>
    <source>
        <strain evidence="3">NS2018</strain>
        <tissue evidence="3">Leaf</tissue>
    </source>
</reference>
<evidence type="ECO:0000313" key="4">
    <source>
        <dbReference type="Proteomes" id="UP001168877"/>
    </source>
</evidence>
<proteinExistence type="predicted"/>
<keyword evidence="4" id="KW-1185">Reference proteome</keyword>
<dbReference type="Proteomes" id="UP001168877">
    <property type="component" value="Unassembled WGS sequence"/>
</dbReference>
<dbReference type="InterPro" id="IPR044839">
    <property type="entry name" value="NDR1-like"/>
</dbReference>